<proteinExistence type="predicted"/>
<sequence length="100" mass="10838">MLAFFFLLLCAQLIPSTLALESIDKKVTTGLNEYSYKKDSVKRDDLVLSKASKGKGSYGGQNDRPPDTKKSKAVSMLAKAPAYISNVGIGAIIMSVVIYF</sequence>
<keyword evidence="2" id="KW-1185">Reference proteome</keyword>
<evidence type="ECO:0000313" key="1">
    <source>
        <dbReference type="EMBL" id="KAI3684389.1"/>
    </source>
</evidence>
<dbReference type="Proteomes" id="UP001055879">
    <property type="component" value="Linkage Group LG12"/>
</dbReference>
<protein>
    <submittedName>
        <fullName evidence="1">Uncharacterized protein</fullName>
    </submittedName>
</protein>
<gene>
    <name evidence="1" type="ORF">L6452_33612</name>
</gene>
<name>A0ACB8YF72_ARCLA</name>
<accession>A0ACB8YF72</accession>
<reference evidence="2" key="1">
    <citation type="journal article" date="2022" name="Mol. Ecol. Resour.">
        <title>The genomes of chicory, endive, great burdock and yacon provide insights into Asteraceae palaeo-polyploidization history and plant inulin production.</title>
        <authorList>
            <person name="Fan W."/>
            <person name="Wang S."/>
            <person name="Wang H."/>
            <person name="Wang A."/>
            <person name="Jiang F."/>
            <person name="Liu H."/>
            <person name="Zhao H."/>
            <person name="Xu D."/>
            <person name="Zhang Y."/>
        </authorList>
    </citation>
    <scope>NUCLEOTIDE SEQUENCE [LARGE SCALE GENOMIC DNA]</scope>
    <source>
        <strain evidence="2">cv. Niubang</strain>
    </source>
</reference>
<evidence type="ECO:0000313" key="2">
    <source>
        <dbReference type="Proteomes" id="UP001055879"/>
    </source>
</evidence>
<organism evidence="1 2">
    <name type="scientific">Arctium lappa</name>
    <name type="common">Greater burdock</name>
    <name type="synonym">Lappa major</name>
    <dbReference type="NCBI Taxonomy" id="4217"/>
    <lineage>
        <taxon>Eukaryota</taxon>
        <taxon>Viridiplantae</taxon>
        <taxon>Streptophyta</taxon>
        <taxon>Embryophyta</taxon>
        <taxon>Tracheophyta</taxon>
        <taxon>Spermatophyta</taxon>
        <taxon>Magnoliopsida</taxon>
        <taxon>eudicotyledons</taxon>
        <taxon>Gunneridae</taxon>
        <taxon>Pentapetalae</taxon>
        <taxon>asterids</taxon>
        <taxon>campanulids</taxon>
        <taxon>Asterales</taxon>
        <taxon>Asteraceae</taxon>
        <taxon>Carduoideae</taxon>
        <taxon>Cardueae</taxon>
        <taxon>Arctiinae</taxon>
        <taxon>Arctium</taxon>
    </lineage>
</organism>
<dbReference type="EMBL" id="CM042058">
    <property type="protein sequence ID" value="KAI3684389.1"/>
    <property type="molecule type" value="Genomic_DNA"/>
</dbReference>
<reference evidence="1 2" key="2">
    <citation type="journal article" date="2022" name="Mol. Ecol. Resour.">
        <title>The genomes of chicory, endive, great burdock and yacon provide insights into Asteraceae paleo-polyploidization history and plant inulin production.</title>
        <authorList>
            <person name="Fan W."/>
            <person name="Wang S."/>
            <person name="Wang H."/>
            <person name="Wang A."/>
            <person name="Jiang F."/>
            <person name="Liu H."/>
            <person name="Zhao H."/>
            <person name="Xu D."/>
            <person name="Zhang Y."/>
        </authorList>
    </citation>
    <scope>NUCLEOTIDE SEQUENCE [LARGE SCALE GENOMIC DNA]</scope>
    <source>
        <strain evidence="2">cv. Niubang</strain>
    </source>
</reference>
<comment type="caution">
    <text evidence="1">The sequence shown here is derived from an EMBL/GenBank/DDBJ whole genome shotgun (WGS) entry which is preliminary data.</text>
</comment>